<evidence type="ECO:0000313" key="4">
    <source>
        <dbReference type="Proteomes" id="UP001220395"/>
    </source>
</evidence>
<dbReference type="Pfam" id="PF13279">
    <property type="entry name" value="4HBT_2"/>
    <property type="match status" value="1"/>
</dbReference>
<dbReference type="InterPro" id="IPR029069">
    <property type="entry name" value="HotDog_dom_sf"/>
</dbReference>
<dbReference type="InterPro" id="IPR008272">
    <property type="entry name" value="HB-CoA_thioesterase_AS"/>
</dbReference>
<comment type="similarity">
    <text evidence="1">Belongs to the 4-hydroxybenzoyl-CoA thioesterase family.</text>
</comment>
<dbReference type="PROSITE" id="PS01328">
    <property type="entry name" value="4HBCOA_THIOESTERASE"/>
    <property type="match status" value="1"/>
</dbReference>
<dbReference type="PANTHER" id="PTHR31793:SF37">
    <property type="entry name" value="ACYL-COA THIOESTER HYDROLASE YBGC"/>
    <property type="match status" value="1"/>
</dbReference>
<proteinExistence type="inferred from homology"/>
<dbReference type="EMBL" id="CP117411">
    <property type="protein sequence ID" value="WCT72478.1"/>
    <property type="molecule type" value="Genomic_DNA"/>
</dbReference>
<dbReference type="Gene3D" id="3.10.129.10">
    <property type="entry name" value="Hotdog Thioesterase"/>
    <property type="match status" value="1"/>
</dbReference>
<reference evidence="3 4" key="1">
    <citation type="submission" date="2023-02" db="EMBL/GenBank/DDBJ databases">
        <title>Genome sequence of Sphingomonas naphthae.</title>
        <authorList>
            <person name="Kim S."/>
            <person name="Heo J."/>
            <person name="Kwon S.-W."/>
        </authorList>
    </citation>
    <scope>NUCLEOTIDE SEQUENCE [LARGE SCALE GENOMIC DNA]</scope>
    <source>
        <strain evidence="3 4">KACC 18716</strain>
    </source>
</reference>
<organism evidence="3 4">
    <name type="scientific">Sphingomonas naphthae</name>
    <dbReference type="NCBI Taxonomy" id="1813468"/>
    <lineage>
        <taxon>Bacteria</taxon>
        <taxon>Pseudomonadati</taxon>
        <taxon>Pseudomonadota</taxon>
        <taxon>Alphaproteobacteria</taxon>
        <taxon>Sphingomonadales</taxon>
        <taxon>Sphingomonadaceae</taxon>
        <taxon>Sphingomonas</taxon>
    </lineage>
</organism>
<evidence type="ECO:0000256" key="1">
    <source>
        <dbReference type="ARBA" id="ARBA00005953"/>
    </source>
</evidence>
<keyword evidence="4" id="KW-1185">Reference proteome</keyword>
<dbReference type="RefSeq" id="WP_273686439.1">
    <property type="nucleotide sequence ID" value="NZ_CP117411.1"/>
</dbReference>
<keyword evidence="2 3" id="KW-0378">Hydrolase</keyword>
<protein>
    <submittedName>
        <fullName evidence="3">YbgC/FadM family acyl-CoA thioesterase</fullName>
        <ecNumber evidence="3">3.1.2.-</ecNumber>
    </submittedName>
</protein>
<dbReference type="CDD" id="cd00586">
    <property type="entry name" value="4HBT"/>
    <property type="match status" value="1"/>
</dbReference>
<sequence>MDDATDDRPSAGRFAGTEHRLPLRVYYEDTDAGGVVYHANYLRFMERGRSNMLTLLGTDQRAARDAGVGQYVVAEVQLRFLKPGMLHDELVVVSQLVKLGGASSVIQQRVMRGADVLAQADVVVVFTSLDGRPKRQPAEWVETFQRMKGNRWS</sequence>
<dbReference type="EC" id="3.1.2.-" evidence="3"/>
<dbReference type="NCBIfam" id="TIGR00051">
    <property type="entry name" value="YbgC/FadM family acyl-CoA thioesterase"/>
    <property type="match status" value="1"/>
</dbReference>
<dbReference type="PANTHER" id="PTHR31793">
    <property type="entry name" value="4-HYDROXYBENZOYL-COA THIOESTERASE FAMILY MEMBER"/>
    <property type="match status" value="1"/>
</dbReference>
<gene>
    <name evidence="3" type="ORF">PQ455_12635</name>
</gene>
<dbReference type="Proteomes" id="UP001220395">
    <property type="component" value="Chromosome"/>
</dbReference>
<accession>A0ABY7THF0</accession>
<name>A0ABY7THF0_9SPHN</name>
<dbReference type="InterPro" id="IPR050563">
    <property type="entry name" value="4-hydroxybenzoyl-CoA_TE"/>
</dbReference>
<dbReference type="GO" id="GO:0016787">
    <property type="term" value="F:hydrolase activity"/>
    <property type="evidence" value="ECO:0007669"/>
    <property type="project" value="UniProtKB-KW"/>
</dbReference>
<dbReference type="SUPFAM" id="SSF54637">
    <property type="entry name" value="Thioesterase/thiol ester dehydrase-isomerase"/>
    <property type="match status" value="1"/>
</dbReference>
<evidence type="ECO:0000313" key="3">
    <source>
        <dbReference type="EMBL" id="WCT72478.1"/>
    </source>
</evidence>
<dbReference type="PIRSF" id="PIRSF003230">
    <property type="entry name" value="YbgC"/>
    <property type="match status" value="1"/>
</dbReference>
<evidence type="ECO:0000256" key="2">
    <source>
        <dbReference type="ARBA" id="ARBA00022801"/>
    </source>
</evidence>
<dbReference type="InterPro" id="IPR006684">
    <property type="entry name" value="YbgC/YbaW"/>
</dbReference>